<dbReference type="OrthoDB" id="5654326at2"/>
<dbReference type="EMBL" id="UGGV01000001">
    <property type="protein sequence ID" value="STO24293.1"/>
    <property type="molecule type" value="Genomic_DNA"/>
</dbReference>
<dbReference type="STRING" id="464.Lgor_2382"/>
<name>A0A377GIA5_9GAMM</name>
<dbReference type="EMBL" id="FTNL01000026">
    <property type="protein sequence ID" value="SIR81539.1"/>
    <property type="molecule type" value="Genomic_DNA"/>
</dbReference>
<reference evidence="1 3" key="1">
    <citation type="submission" date="2017-01" db="EMBL/GenBank/DDBJ databases">
        <authorList>
            <person name="Varghese N."/>
            <person name="Submissions S."/>
        </authorList>
    </citation>
    <scope>NUCLEOTIDE SEQUENCE [LARGE SCALE GENOMIC DNA]</scope>
    <source>
        <strain evidence="1 3">ATCC 33342</strain>
    </source>
</reference>
<dbReference type="Proteomes" id="UP000186808">
    <property type="component" value="Unassembled WGS sequence"/>
</dbReference>
<dbReference type="RefSeq" id="WP_058468844.1">
    <property type="nucleotide sequence ID" value="NZ_CAAAIX010000025.1"/>
</dbReference>
<evidence type="ECO:0000313" key="3">
    <source>
        <dbReference type="Proteomes" id="UP000186808"/>
    </source>
</evidence>
<sequence>MSREKIHQEIAKILSKKMKELRFKGEWTANTDGVSFKIDEEDYYKDDVDLNLLFGNKIAKTVTDNPAEPGTYSADYTKPSDVIELLKKLDEAEEAKKFQNAIEALKKTSGHTHKYKDIMTDLRNEPNLKEMCKEIANFLGKFPFIKKEGTLSRILTAASSVTNKDSPVLTLKEMIQLADWEKGSWDFTREYHKFAGRDPRVEEFYQALANLKLDDPDSVTKFRSYVTKEKPSQDDYTQTCDKIGKFLGKFSNISDEVSKMSTIAGALSPEQALIEMIQLADWKKGSCSFTKEIHKQLGRPDELENFYEKLASVKVDDAKSVREFIAYLDGFNPENDNMTSLASS</sequence>
<keyword evidence="3" id="KW-1185">Reference proteome</keyword>
<dbReference type="Proteomes" id="UP000254374">
    <property type="component" value="Unassembled WGS sequence"/>
</dbReference>
<dbReference type="AlphaFoldDB" id="A0A377GIA5"/>
<evidence type="ECO:0000313" key="1">
    <source>
        <dbReference type="EMBL" id="SIR81539.1"/>
    </source>
</evidence>
<protein>
    <submittedName>
        <fullName evidence="2">Uncharacterized protein</fullName>
    </submittedName>
</protein>
<organism evidence="2 4">
    <name type="scientific">Fluoribacter gormanii</name>
    <dbReference type="NCBI Taxonomy" id="464"/>
    <lineage>
        <taxon>Bacteria</taxon>
        <taxon>Pseudomonadati</taxon>
        <taxon>Pseudomonadota</taxon>
        <taxon>Gammaproteobacteria</taxon>
        <taxon>Legionellales</taxon>
        <taxon>Legionellaceae</taxon>
        <taxon>Fluoribacter</taxon>
    </lineage>
</organism>
<gene>
    <name evidence="2" type="ORF">NCTC11401_01105</name>
    <name evidence="1" type="ORF">SAMN05421777_12638</name>
</gene>
<evidence type="ECO:0000313" key="2">
    <source>
        <dbReference type="EMBL" id="STO24293.1"/>
    </source>
</evidence>
<evidence type="ECO:0000313" key="4">
    <source>
        <dbReference type="Proteomes" id="UP000254374"/>
    </source>
</evidence>
<proteinExistence type="predicted"/>
<reference evidence="2 4" key="2">
    <citation type="submission" date="2018-06" db="EMBL/GenBank/DDBJ databases">
        <authorList>
            <consortium name="Pathogen Informatics"/>
            <person name="Doyle S."/>
        </authorList>
    </citation>
    <scope>NUCLEOTIDE SEQUENCE [LARGE SCALE GENOMIC DNA]</scope>
    <source>
        <strain evidence="2 4">NCTC11401</strain>
    </source>
</reference>
<accession>A0A377GIA5</accession>